<evidence type="ECO:0000256" key="1">
    <source>
        <dbReference type="ARBA" id="ARBA00022737"/>
    </source>
</evidence>
<keyword evidence="2 3" id="KW-0040">ANK repeat</keyword>
<dbReference type="PANTHER" id="PTHR24198">
    <property type="entry name" value="ANKYRIN REPEAT AND PROTEIN KINASE DOMAIN-CONTAINING PROTEIN"/>
    <property type="match status" value="1"/>
</dbReference>
<keyword evidence="1" id="KW-0677">Repeat</keyword>
<evidence type="ECO:0000313" key="5">
    <source>
        <dbReference type="EMBL" id="CAH3156668.1"/>
    </source>
</evidence>
<feature type="repeat" description="ANK" evidence="3">
    <location>
        <begin position="656"/>
        <end position="688"/>
    </location>
</feature>
<dbReference type="PANTHER" id="PTHR24198:SF165">
    <property type="entry name" value="ANKYRIN REPEAT-CONTAINING PROTEIN-RELATED"/>
    <property type="match status" value="1"/>
</dbReference>
<feature type="repeat" description="ANK" evidence="3">
    <location>
        <begin position="623"/>
        <end position="655"/>
    </location>
</feature>
<dbReference type="PROSITE" id="PS50088">
    <property type="entry name" value="ANK_REPEAT"/>
    <property type="match status" value="11"/>
</dbReference>
<dbReference type="Pfam" id="PF12796">
    <property type="entry name" value="Ank_2"/>
    <property type="match status" value="4"/>
</dbReference>
<feature type="repeat" description="ANK" evidence="3">
    <location>
        <begin position="795"/>
        <end position="827"/>
    </location>
</feature>
<organism evidence="5 6">
    <name type="scientific">Porites evermanni</name>
    <dbReference type="NCBI Taxonomy" id="104178"/>
    <lineage>
        <taxon>Eukaryota</taxon>
        <taxon>Metazoa</taxon>
        <taxon>Cnidaria</taxon>
        <taxon>Anthozoa</taxon>
        <taxon>Hexacorallia</taxon>
        <taxon>Scleractinia</taxon>
        <taxon>Fungiina</taxon>
        <taxon>Poritidae</taxon>
        <taxon>Porites</taxon>
    </lineage>
</organism>
<gene>
    <name evidence="5" type="ORF">PEVE_00002246</name>
</gene>
<dbReference type="Gene3D" id="1.25.40.20">
    <property type="entry name" value="Ankyrin repeat-containing domain"/>
    <property type="match status" value="5"/>
</dbReference>
<reference evidence="5 6" key="1">
    <citation type="submission" date="2022-05" db="EMBL/GenBank/DDBJ databases">
        <authorList>
            <consortium name="Genoscope - CEA"/>
            <person name="William W."/>
        </authorList>
    </citation>
    <scope>NUCLEOTIDE SEQUENCE [LARGE SCALE GENOMIC DNA]</scope>
</reference>
<comment type="caution">
    <text evidence="5">The sequence shown here is derived from an EMBL/GenBank/DDBJ whole genome shotgun (WGS) entry which is preliminary data.</text>
</comment>
<keyword evidence="6" id="KW-1185">Reference proteome</keyword>
<protein>
    <submittedName>
        <fullName evidence="5">Uncharacterized protein</fullName>
    </submittedName>
</protein>
<accession>A0ABN8Q8E4</accession>
<dbReference type="Proteomes" id="UP001159427">
    <property type="component" value="Unassembled WGS sequence"/>
</dbReference>
<proteinExistence type="predicted"/>
<dbReference type="SMART" id="SM00248">
    <property type="entry name" value="ANK"/>
    <property type="match status" value="12"/>
</dbReference>
<evidence type="ECO:0000256" key="4">
    <source>
        <dbReference type="SAM" id="MobiDB-lite"/>
    </source>
</evidence>
<feature type="region of interest" description="Disordered" evidence="4">
    <location>
        <begin position="1"/>
        <end position="22"/>
    </location>
</feature>
<dbReference type="Pfam" id="PF00023">
    <property type="entry name" value="Ank"/>
    <property type="match status" value="1"/>
</dbReference>
<dbReference type="EMBL" id="CALNXI010001128">
    <property type="protein sequence ID" value="CAH3156668.1"/>
    <property type="molecule type" value="Genomic_DNA"/>
</dbReference>
<feature type="repeat" description="ANK" evidence="3">
    <location>
        <begin position="723"/>
        <end position="755"/>
    </location>
</feature>
<sequence length="891" mass="96975">MKRTHPEAFGHEPSMPSTSGSESQCINVMFLCEEWMSSKGGLPTFNREFAISLAKISNGEIKVHCYVSRSTESDREDARKNDVNLITATSIPGTSDLLDWLRVPPTELSHPDIVIGHSRKFGIPAWCIVKTTNCKWVQFVHVFCEDLGKYKQADAENTDTIEENEKKHKSEIALCKAANAVVAVGTRLQQKYSRCLPDREVHVITPGISEKFTGLSEQRVGKVTNDQDEFHIFVFGRGTFEDLSLKGYDVIADAVGSLGEKFKMTFVGSPEGQHRKIEDWLLETTRITRDQVTIRGYCDQEELKTMFLEADLVALPSHTEGFGLVALEAISAGVPVLVTSESGIAKALEKVEGGHLAVVKSGNQEKWLQKITQLSIQNPKERCDGAVRLREEYRRIYSWDTQCAKFKKIVQDLTDRPASAVAVESNDSLQQVTYYSAPSAPGGTLKGLKHWPMPSFFLDSMKPMTTVPNLEAGKTADKGNSGKECKPAEIRDWNLLHSAAEGGDVSIIEMMLSLGFDVNSKDSLGRTPLIVAAAAGKKQAVDFLLSKDADPTSVTNEGRNLLHAAVEGGDVSIVEMMLLRDIPVDSTDNDGVTSLMIAASQNNLEILEFLLKNRADPFMTTKKGRNVLVISAQYGCTDIIKRLLSFGVDIDSRDDEGNTPLMCAAALSKLQVVNYLLEKGADPTLTANSGWSLLHFACEGGNTTIIEKILSCGLDVNMKGTYGKSTPLMVAIVNNNLEAVKYLLKEGADATLEYGSSPVNSLHLAVVNPASASHVVPIMEAILASGLSINARSSEGLTGLMFAASDGKPEIVDFLLLKGADPHLEDTFGRNALHYAAQGGDITVIEKCLSCGLDIESKDHKGKTPLMVAASSVKTEAVKFLLQRSLNNQGV</sequence>
<feature type="repeat" description="ANK" evidence="3">
    <location>
        <begin position="524"/>
        <end position="556"/>
    </location>
</feature>
<feature type="repeat" description="ANK" evidence="3">
    <location>
        <begin position="557"/>
        <end position="589"/>
    </location>
</feature>
<evidence type="ECO:0000313" key="6">
    <source>
        <dbReference type="Proteomes" id="UP001159427"/>
    </source>
</evidence>
<dbReference type="InterPro" id="IPR036770">
    <property type="entry name" value="Ankyrin_rpt-contain_sf"/>
</dbReference>
<dbReference type="CDD" id="cd03801">
    <property type="entry name" value="GT4_PimA-like"/>
    <property type="match status" value="1"/>
</dbReference>
<evidence type="ECO:0000256" key="3">
    <source>
        <dbReference type="PROSITE-ProRule" id="PRU00023"/>
    </source>
</evidence>
<feature type="compositionally biased region" description="Basic and acidic residues" evidence="4">
    <location>
        <begin position="1"/>
        <end position="10"/>
    </location>
</feature>
<dbReference type="SUPFAM" id="SSF48403">
    <property type="entry name" value="Ankyrin repeat"/>
    <property type="match status" value="1"/>
</dbReference>
<dbReference type="Gene3D" id="3.40.50.2000">
    <property type="entry name" value="Glycogen Phosphorylase B"/>
    <property type="match status" value="2"/>
</dbReference>
<name>A0ABN8Q8E4_9CNID</name>
<dbReference type="InterPro" id="IPR002110">
    <property type="entry name" value="Ankyrin_rpt"/>
</dbReference>
<dbReference type="PROSITE" id="PS50297">
    <property type="entry name" value="ANK_REP_REGION"/>
    <property type="match status" value="11"/>
</dbReference>
<feature type="repeat" description="ANK" evidence="3">
    <location>
        <begin position="828"/>
        <end position="860"/>
    </location>
</feature>
<dbReference type="SUPFAM" id="SSF53756">
    <property type="entry name" value="UDP-Glycosyltransferase/glycogen phosphorylase"/>
    <property type="match status" value="1"/>
</dbReference>
<evidence type="ECO:0000256" key="2">
    <source>
        <dbReference type="ARBA" id="ARBA00023043"/>
    </source>
</evidence>
<feature type="repeat" description="ANK" evidence="3">
    <location>
        <begin position="861"/>
        <end position="891"/>
    </location>
</feature>
<feature type="repeat" description="ANK" evidence="3">
    <location>
        <begin position="590"/>
        <end position="622"/>
    </location>
</feature>
<feature type="repeat" description="ANK" evidence="3">
    <location>
        <begin position="491"/>
        <end position="523"/>
    </location>
</feature>
<dbReference type="Pfam" id="PF20706">
    <property type="entry name" value="GT4-conflict"/>
    <property type="match status" value="1"/>
</dbReference>
<feature type="repeat" description="ANK" evidence="3">
    <location>
        <begin position="689"/>
        <end position="721"/>
    </location>
</feature>